<protein>
    <submittedName>
        <fullName evidence="1">PARP1 binding protein</fullName>
    </submittedName>
</protein>
<feature type="non-terminal residue" evidence="1">
    <location>
        <position position="65"/>
    </location>
</feature>
<name>A0A1A8JGQ9_NOTKU</name>
<accession>A0A1A8JGQ9</accession>
<evidence type="ECO:0000313" key="1">
    <source>
        <dbReference type="EMBL" id="SBR08944.1"/>
    </source>
</evidence>
<feature type="non-terminal residue" evidence="1">
    <location>
        <position position="1"/>
    </location>
</feature>
<reference evidence="1" key="2">
    <citation type="submission" date="2016-06" db="EMBL/GenBank/DDBJ databases">
        <title>The genome of a short-lived fish provides insights into sex chromosome evolution and the genetic control of aging.</title>
        <authorList>
            <person name="Reichwald K."/>
            <person name="Felder M."/>
            <person name="Petzold A."/>
            <person name="Koch P."/>
            <person name="Groth M."/>
            <person name="Platzer M."/>
        </authorList>
    </citation>
    <scope>NUCLEOTIDE SEQUENCE</scope>
    <source>
        <tissue evidence="1">Brain</tissue>
    </source>
</reference>
<sequence>LLSSKEVEMLKMRVQGQGIRRKLAFRCRTRGSSWTVTSVAGLRINLQRRNSTRVSKCPKNVCKAS</sequence>
<gene>
    <name evidence="1" type="primary">PARPBP</name>
</gene>
<reference evidence="1" key="1">
    <citation type="submission" date="2016-05" db="EMBL/GenBank/DDBJ databases">
        <authorList>
            <person name="Lavstsen T."/>
            <person name="Jespersen J.S."/>
        </authorList>
    </citation>
    <scope>NUCLEOTIDE SEQUENCE</scope>
    <source>
        <tissue evidence="1">Brain</tissue>
    </source>
</reference>
<dbReference type="AlphaFoldDB" id="A0A1A8JGQ9"/>
<organism evidence="1">
    <name type="scientific">Nothobranchius kuhntae</name>
    <name type="common">Beira killifish</name>
    <dbReference type="NCBI Taxonomy" id="321403"/>
    <lineage>
        <taxon>Eukaryota</taxon>
        <taxon>Metazoa</taxon>
        <taxon>Chordata</taxon>
        <taxon>Craniata</taxon>
        <taxon>Vertebrata</taxon>
        <taxon>Euteleostomi</taxon>
        <taxon>Actinopterygii</taxon>
        <taxon>Neopterygii</taxon>
        <taxon>Teleostei</taxon>
        <taxon>Neoteleostei</taxon>
        <taxon>Acanthomorphata</taxon>
        <taxon>Ovalentaria</taxon>
        <taxon>Atherinomorphae</taxon>
        <taxon>Cyprinodontiformes</taxon>
        <taxon>Nothobranchiidae</taxon>
        <taxon>Nothobranchius</taxon>
    </lineage>
</organism>
<dbReference type="EMBL" id="HAED01022191">
    <property type="protein sequence ID" value="SBR08944.1"/>
    <property type="molecule type" value="Transcribed_RNA"/>
</dbReference>
<proteinExistence type="predicted"/>